<accession>A0A5N3PD32</accession>
<dbReference type="AlphaFoldDB" id="A0A5N3PD32"/>
<proteinExistence type="predicted"/>
<keyword evidence="1" id="KW-0812">Transmembrane</keyword>
<dbReference type="RefSeq" id="WP_150943908.1">
    <property type="nucleotide sequence ID" value="NZ_VCMV01000013.1"/>
</dbReference>
<dbReference type="InterPro" id="IPR009937">
    <property type="entry name" value="Phage_holin_3_6"/>
</dbReference>
<evidence type="ECO:0000313" key="3">
    <source>
        <dbReference type="Proteomes" id="UP000325684"/>
    </source>
</evidence>
<protein>
    <submittedName>
        <fullName evidence="2">Phage holin family protein</fullName>
    </submittedName>
</protein>
<dbReference type="OrthoDB" id="7997969at2"/>
<keyword evidence="1" id="KW-1133">Transmembrane helix</keyword>
<dbReference type="Proteomes" id="UP000325684">
    <property type="component" value="Unassembled WGS sequence"/>
</dbReference>
<dbReference type="Pfam" id="PF07332">
    <property type="entry name" value="Phage_holin_3_6"/>
    <property type="match status" value="1"/>
</dbReference>
<keyword evidence="1" id="KW-0472">Membrane</keyword>
<organism evidence="2 3">
    <name type="scientific">Microvirga brassicacearum</name>
    <dbReference type="NCBI Taxonomy" id="2580413"/>
    <lineage>
        <taxon>Bacteria</taxon>
        <taxon>Pseudomonadati</taxon>
        <taxon>Pseudomonadota</taxon>
        <taxon>Alphaproteobacteria</taxon>
        <taxon>Hyphomicrobiales</taxon>
        <taxon>Methylobacteriaceae</taxon>
        <taxon>Microvirga</taxon>
    </lineage>
</organism>
<feature type="transmembrane region" description="Helical" evidence="1">
    <location>
        <begin position="79"/>
        <end position="99"/>
    </location>
</feature>
<reference evidence="2 3" key="1">
    <citation type="journal article" date="2019" name="Microorganisms">
        <title>Genome Insights into the Novel Species Microvirga brassicacearum, a Rapeseed Endophyte with Biotechnological Potential.</title>
        <authorList>
            <person name="Jimenez-Gomez A."/>
            <person name="Saati-Santamaria Z."/>
            <person name="Igual J.M."/>
            <person name="Rivas R."/>
            <person name="Mateos P.F."/>
            <person name="Garcia-Fraile P."/>
        </authorList>
    </citation>
    <scope>NUCLEOTIDE SEQUENCE [LARGE SCALE GENOMIC DNA]</scope>
    <source>
        <strain evidence="2 3">CDVBN77</strain>
    </source>
</reference>
<name>A0A5N3PD32_9HYPH</name>
<dbReference type="EMBL" id="VCMV01000013">
    <property type="protein sequence ID" value="KAB0267646.1"/>
    <property type="molecule type" value="Genomic_DNA"/>
</dbReference>
<evidence type="ECO:0000313" key="2">
    <source>
        <dbReference type="EMBL" id="KAB0267646.1"/>
    </source>
</evidence>
<gene>
    <name evidence="2" type="ORF">FEZ63_10200</name>
</gene>
<feature type="transmembrane region" description="Helical" evidence="1">
    <location>
        <begin position="42"/>
        <end position="64"/>
    </location>
</feature>
<sequence>MSGQVNQTIKTLLGEALRESGDLAQKEFTLFRTEMTQNVRRMFLGLGMMVAAAVFAIAALMLFTEALVDWLATLLDSRALSALIVGGVMAVIAVGLVLYGRHAISAASLVPNRAVRSVKRDAEVLSERVAG</sequence>
<comment type="caution">
    <text evidence="2">The sequence shown here is derived from an EMBL/GenBank/DDBJ whole genome shotgun (WGS) entry which is preliminary data.</text>
</comment>
<evidence type="ECO:0000256" key="1">
    <source>
        <dbReference type="SAM" id="Phobius"/>
    </source>
</evidence>
<keyword evidence="3" id="KW-1185">Reference proteome</keyword>